<reference evidence="9" key="1">
    <citation type="submission" date="2015-09" db="EMBL/GenBank/DDBJ databases">
        <authorList>
            <person name="Fill T.P."/>
            <person name="Baretta J.F."/>
            <person name="de Almeida L.G."/>
            <person name="Rocha M."/>
            <person name="de Souza D.H."/>
            <person name="Malavazi I."/>
            <person name="Cerdeira L.T."/>
            <person name="Hong H."/>
            <person name="Samborskyy M."/>
            <person name="de Vasconcelos A.T."/>
            <person name="Leadlay P."/>
            <person name="Rodrigues-Filho E."/>
        </authorList>
    </citation>
    <scope>NUCLEOTIDE SEQUENCE [LARGE SCALE GENOMIC DNA]</scope>
    <source>
        <strain evidence="9">LaBioMMi 136</strain>
    </source>
</reference>
<dbReference type="CDD" id="cd12148">
    <property type="entry name" value="fungal_TF_MHR"/>
    <property type="match status" value="1"/>
</dbReference>
<dbReference type="SMART" id="SM00066">
    <property type="entry name" value="GAL4"/>
    <property type="match status" value="1"/>
</dbReference>
<feature type="compositionally biased region" description="Polar residues" evidence="6">
    <location>
        <begin position="84"/>
        <end position="96"/>
    </location>
</feature>
<evidence type="ECO:0000259" key="7">
    <source>
        <dbReference type="PROSITE" id="PS50048"/>
    </source>
</evidence>
<dbReference type="PANTHER" id="PTHR47424">
    <property type="entry name" value="REGULATORY PROTEIN GAL4"/>
    <property type="match status" value="1"/>
</dbReference>
<dbReference type="PROSITE" id="PS50048">
    <property type="entry name" value="ZN2_CY6_FUNGAL_2"/>
    <property type="match status" value="1"/>
</dbReference>
<evidence type="ECO:0000256" key="2">
    <source>
        <dbReference type="ARBA" id="ARBA00023015"/>
    </source>
</evidence>
<feature type="domain" description="Zn(2)-C6 fungal-type" evidence="7">
    <location>
        <begin position="17"/>
        <end position="46"/>
    </location>
</feature>
<dbReference type="InterPro" id="IPR051127">
    <property type="entry name" value="Fungal_SecMet_Regulators"/>
</dbReference>
<evidence type="ECO:0000256" key="3">
    <source>
        <dbReference type="ARBA" id="ARBA00023125"/>
    </source>
</evidence>
<dbReference type="GO" id="GO:0000435">
    <property type="term" value="P:positive regulation of transcription from RNA polymerase II promoter by galactose"/>
    <property type="evidence" value="ECO:0007669"/>
    <property type="project" value="TreeGrafter"/>
</dbReference>
<evidence type="ECO:0000256" key="6">
    <source>
        <dbReference type="SAM" id="MobiDB-lite"/>
    </source>
</evidence>
<dbReference type="Pfam" id="PF04082">
    <property type="entry name" value="Fungal_trans"/>
    <property type="match status" value="1"/>
</dbReference>
<dbReference type="Pfam" id="PF00172">
    <property type="entry name" value="Zn_clus"/>
    <property type="match status" value="1"/>
</dbReference>
<dbReference type="InterPro" id="IPR036864">
    <property type="entry name" value="Zn2-C6_fun-type_DNA-bd_sf"/>
</dbReference>
<protein>
    <submittedName>
        <fullName evidence="8">C6 transcription factor</fullName>
    </submittedName>
</protein>
<keyword evidence="1" id="KW-0479">Metal-binding</keyword>
<evidence type="ECO:0000313" key="9">
    <source>
        <dbReference type="Proteomes" id="UP000190744"/>
    </source>
</evidence>
<evidence type="ECO:0000256" key="5">
    <source>
        <dbReference type="ARBA" id="ARBA00023242"/>
    </source>
</evidence>
<dbReference type="GO" id="GO:0006351">
    <property type="term" value="P:DNA-templated transcription"/>
    <property type="evidence" value="ECO:0007669"/>
    <property type="project" value="InterPro"/>
</dbReference>
<evidence type="ECO:0000256" key="4">
    <source>
        <dbReference type="ARBA" id="ARBA00023163"/>
    </source>
</evidence>
<keyword evidence="4" id="KW-0804">Transcription</keyword>
<gene>
    <name evidence="8" type="ORF">PEBR_12945</name>
</gene>
<dbReference type="GO" id="GO:0000978">
    <property type="term" value="F:RNA polymerase II cis-regulatory region sequence-specific DNA binding"/>
    <property type="evidence" value="ECO:0007669"/>
    <property type="project" value="TreeGrafter"/>
</dbReference>
<dbReference type="Proteomes" id="UP000190744">
    <property type="component" value="Unassembled WGS sequence"/>
</dbReference>
<dbReference type="SUPFAM" id="SSF57701">
    <property type="entry name" value="Zn2/Cys6 DNA-binding domain"/>
    <property type="match status" value="1"/>
</dbReference>
<dbReference type="GO" id="GO:0008270">
    <property type="term" value="F:zinc ion binding"/>
    <property type="evidence" value="ECO:0007669"/>
    <property type="project" value="InterPro"/>
</dbReference>
<keyword evidence="5" id="KW-0539">Nucleus</keyword>
<evidence type="ECO:0000256" key="1">
    <source>
        <dbReference type="ARBA" id="ARBA00022723"/>
    </source>
</evidence>
<feature type="region of interest" description="Disordered" evidence="6">
    <location>
        <begin position="610"/>
        <end position="630"/>
    </location>
</feature>
<comment type="caution">
    <text evidence="8">The sequence shown here is derived from an EMBL/GenBank/DDBJ whole genome shotgun (WGS) entry which is preliminary data.</text>
</comment>
<dbReference type="CDD" id="cd00067">
    <property type="entry name" value="GAL4"/>
    <property type="match status" value="1"/>
</dbReference>
<dbReference type="InterPro" id="IPR007219">
    <property type="entry name" value="XnlR_reg_dom"/>
</dbReference>
<name>A0A1S9RTK2_PENBI</name>
<accession>A0A1S9RTK2</accession>
<dbReference type="GO" id="GO:0005634">
    <property type="term" value="C:nucleus"/>
    <property type="evidence" value="ECO:0007669"/>
    <property type="project" value="TreeGrafter"/>
</dbReference>
<proteinExistence type="predicted"/>
<dbReference type="PROSITE" id="PS00463">
    <property type="entry name" value="ZN2_CY6_FUNGAL_1"/>
    <property type="match status" value="1"/>
</dbReference>
<feature type="region of interest" description="Disordered" evidence="6">
    <location>
        <begin position="84"/>
        <end position="119"/>
    </location>
</feature>
<dbReference type="AlphaFoldDB" id="A0A1S9RTK2"/>
<dbReference type="PANTHER" id="PTHR47424:SF9">
    <property type="entry name" value="TAH-2"/>
    <property type="match status" value="1"/>
</dbReference>
<evidence type="ECO:0000313" key="8">
    <source>
        <dbReference type="EMBL" id="OOQ88630.1"/>
    </source>
</evidence>
<sequence length="685" mass="75843">MGRPKVLPANRLRANTACTTCRASKKRCSGSFPCTNCINKGRGHTCIPFKSISATDSRSRRESTLSRQPLESIPTAWTEINANFQSPRSSQIQDASPSDRLIGRPLEAGSRSPEATHRTHPRMLRNLQGERVYVGKAASLSFLQLLRETVTQHIGPSQFSHNYKSEDMLETEAHHDPLNFSEEHCSIEEKRRFIKTCSIATSGFIYLGSDIDALLSDQREPKTSREEIHAAIRDLMIAIGAQSCPDEPENVRVEQFFVERGQRRAFASMLEDPSLDLVRVFLLLSFYMFGACRRNAAFMYLGVASRSAVALGLHVDSSGSSSPIEQKERCRVWTSLCVIDLLASSILGRPPATAGLLPGSRRDLSLIEPTPVEVGLVASYQLSLIIDEITSRLYSEKAASAETADLLLTKLNRWSDQLPECLRTPSENEDSDAAQERIIGNMHVACSYHFAVILVTRPFLISTLSVRLARLHQAFSLDGASETLEEDPAHSRLAAACIDSAVYMLQTCKEIHQSELLLRQMSLLKAFVFAAALVLGFSMFSHRDVDTEIDSAFTGALSILQMLAQQSAQAAHYLEILTLLEAAVTQQRQRLSAQARQRRSQYVSRIFSLSDTPSTPRMQGADSNRRDSTTPLLVQGGPFYPWIPSDEGAAIATPPIMDGAFLDWEGMELPLWDSFPFTEPGSSVL</sequence>
<dbReference type="InterPro" id="IPR001138">
    <property type="entry name" value="Zn2Cys6_DnaBD"/>
</dbReference>
<keyword evidence="2" id="KW-0805">Transcription regulation</keyword>
<keyword evidence="3" id="KW-0238">DNA-binding</keyword>
<dbReference type="Gene3D" id="4.10.240.10">
    <property type="entry name" value="Zn(2)-C6 fungal-type DNA-binding domain"/>
    <property type="match status" value="1"/>
</dbReference>
<dbReference type="GO" id="GO:0000981">
    <property type="term" value="F:DNA-binding transcription factor activity, RNA polymerase II-specific"/>
    <property type="evidence" value="ECO:0007669"/>
    <property type="project" value="InterPro"/>
</dbReference>
<dbReference type="EMBL" id="LJBN01000118">
    <property type="protein sequence ID" value="OOQ88630.1"/>
    <property type="molecule type" value="Genomic_DNA"/>
</dbReference>
<dbReference type="SMART" id="SM00906">
    <property type="entry name" value="Fungal_trans"/>
    <property type="match status" value="1"/>
</dbReference>
<organism evidence="8 9">
    <name type="scientific">Penicillium brasilianum</name>
    <dbReference type="NCBI Taxonomy" id="104259"/>
    <lineage>
        <taxon>Eukaryota</taxon>
        <taxon>Fungi</taxon>
        <taxon>Dikarya</taxon>
        <taxon>Ascomycota</taxon>
        <taxon>Pezizomycotina</taxon>
        <taxon>Eurotiomycetes</taxon>
        <taxon>Eurotiomycetidae</taxon>
        <taxon>Eurotiales</taxon>
        <taxon>Aspergillaceae</taxon>
        <taxon>Penicillium</taxon>
    </lineage>
</organism>